<evidence type="ECO:0000259" key="5">
    <source>
        <dbReference type="Pfam" id="PF00171"/>
    </source>
</evidence>
<dbReference type="OrthoDB" id="20170at2"/>
<dbReference type="Proteomes" id="UP000036834">
    <property type="component" value="Unassembled WGS sequence"/>
</dbReference>
<evidence type="ECO:0000256" key="4">
    <source>
        <dbReference type="PIRSR" id="PIRSR036492-1"/>
    </source>
</evidence>
<dbReference type="SUPFAM" id="SSF53720">
    <property type="entry name" value="ALDH-like"/>
    <property type="match status" value="1"/>
</dbReference>
<dbReference type="EMBL" id="LGIQ01000009">
    <property type="protein sequence ID" value="KNB70726.1"/>
    <property type="molecule type" value="Genomic_DNA"/>
</dbReference>
<dbReference type="CDD" id="cd07103">
    <property type="entry name" value="ALDH_F5_SSADH_GabD"/>
    <property type="match status" value="1"/>
</dbReference>
<dbReference type="PATRIC" id="fig|54915.3.peg.2642"/>
<dbReference type="InterPro" id="IPR012394">
    <property type="entry name" value="Aldehyde_DH_NAD(P)"/>
</dbReference>
<feature type="domain" description="Aldehyde dehydrogenase" evidence="5">
    <location>
        <begin position="13"/>
        <end position="476"/>
    </location>
</feature>
<dbReference type="GO" id="GO:0006081">
    <property type="term" value="P:aldehyde metabolic process"/>
    <property type="evidence" value="ECO:0007669"/>
    <property type="project" value="InterPro"/>
</dbReference>
<organism evidence="7 8">
    <name type="scientific">Brevibacillus reuszeri</name>
    <dbReference type="NCBI Taxonomy" id="54915"/>
    <lineage>
        <taxon>Bacteria</taxon>
        <taxon>Bacillati</taxon>
        <taxon>Bacillota</taxon>
        <taxon>Bacilli</taxon>
        <taxon>Bacillales</taxon>
        <taxon>Paenibacillaceae</taxon>
        <taxon>Brevibacillus</taxon>
    </lineage>
</organism>
<dbReference type="EMBL" id="BJON01000014">
    <property type="protein sequence ID" value="GED69800.1"/>
    <property type="molecule type" value="Genomic_DNA"/>
</dbReference>
<dbReference type="InterPro" id="IPR050740">
    <property type="entry name" value="Aldehyde_DH_Superfamily"/>
</dbReference>
<dbReference type="InterPro" id="IPR016163">
    <property type="entry name" value="Ald_DH_C"/>
</dbReference>
<dbReference type="FunFam" id="3.40.605.10:FF:000005">
    <property type="entry name" value="Succinate-semialdehyde dehydrogenase I"/>
    <property type="match status" value="1"/>
</dbReference>
<reference evidence="8" key="1">
    <citation type="submission" date="2015-07" db="EMBL/GenBank/DDBJ databases">
        <title>Genome sequencing project for genomic taxonomy and phylogenomics of Bacillus-like bacteria.</title>
        <authorList>
            <person name="Liu B."/>
            <person name="Wang J."/>
            <person name="Zhu Y."/>
            <person name="Liu G."/>
            <person name="Chen Q."/>
            <person name="Chen Z."/>
            <person name="Lan J."/>
            <person name="Che J."/>
            <person name="Ge C."/>
            <person name="Shi H."/>
            <person name="Pan Z."/>
            <person name="Liu X."/>
        </authorList>
    </citation>
    <scope>NUCLEOTIDE SEQUENCE [LARGE SCALE GENOMIC DNA]</scope>
    <source>
        <strain evidence="8">DSM 9887</strain>
    </source>
</reference>
<feature type="active site" evidence="4">
    <location>
        <position position="249"/>
    </location>
</feature>
<dbReference type="PANTHER" id="PTHR43353">
    <property type="entry name" value="SUCCINATE-SEMIALDEHYDE DEHYDROGENASE, MITOCHONDRIAL"/>
    <property type="match status" value="1"/>
</dbReference>
<dbReference type="Gene3D" id="3.40.605.10">
    <property type="entry name" value="Aldehyde Dehydrogenase, Chain A, domain 1"/>
    <property type="match status" value="1"/>
</dbReference>
<evidence type="ECO:0000313" key="8">
    <source>
        <dbReference type="Proteomes" id="UP000036834"/>
    </source>
</evidence>
<dbReference type="RefSeq" id="WP_049739745.1">
    <property type="nucleotide sequence ID" value="NZ_BJON01000014.1"/>
</dbReference>
<keyword evidence="9" id="KW-1185">Reference proteome</keyword>
<reference evidence="6 9" key="3">
    <citation type="submission" date="2019-06" db="EMBL/GenBank/DDBJ databases">
        <title>Whole genome shotgun sequence of Brevibacillus reuszeri NBRC 15719.</title>
        <authorList>
            <person name="Hosoyama A."/>
            <person name="Uohara A."/>
            <person name="Ohji S."/>
            <person name="Ichikawa N."/>
        </authorList>
    </citation>
    <scope>NUCLEOTIDE SEQUENCE [LARGE SCALE GENOMIC DNA]</scope>
    <source>
        <strain evidence="6 9">NBRC 15719</strain>
    </source>
</reference>
<dbReference type="Proteomes" id="UP000319578">
    <property type="component" value="Unassembled WGS sequence"/>
</dbReference>
<evidence type="ECO:0000256" key="3">
    <source>
        <dbReference type="PIRNR" id="PIRNR036492"/>
    </source>
</evidence>
<dbReference type="FunFam" id="3.40.309.10:FF:000004">
    <property type="entry name" value="Succinate-semialdehyde dehydrogenase I"/>
    <property type="match status" value="1"/>
</dbReference>
<dbReference type="PANTHER" id="PTHR43353:SF5">
    <property type="entry name" value="SUCCINATE-SEMIALDEHYDE DEHYDROGENASE, MITOCHONDRIAL"/>
    <property type="match status" value="1"/>
</dbReference>
<gene>
    <name evidence="7" type="primary">gabD</name>
    <name evidence="7" type="ORF">ADS79_17805</name>
    <name evidence="6" type="ORF">BRE01_35020</name>
</gene>
<evidence type="ECO:0000313" key="9">
    <source>
        <dbReference type="Proteomes" id="UP000319578"/>
    </source>
</evidence>
<dbReference type="InterPro" id="IPR015590">
    <property type="entry name" value="Aldehyde_DH_dom"/>
</dbReference>
<evidence type="ECO:0000256" key="2">
    <source>
        <dbReference type="ARBA" id="ARBA00023002"/>
    </source>
</evidence>
<evidence type="ECO:0000256" key="1">
    <source>
        <dbReference type="ARBA" id="ARBA00009986"/>
    </source>
</evidence>
<dbReference type="GO" id="GO:0004777">
    <property type="term" value="F:succinate-semialdehyde dehydrogenase (NAD+) activity"/>
    <property type="evidence" value="ECO:0007669"/>
    <property type="project" value="TreeGrafter"/>
</dbReference>
<reference evidence="7" key="2">
    <citation type="submission" date="2015-07" db="EMBL/GenBank/DDBJ databases">
        <title>MeaNS - Measles Nucleotide Surveillance Program.</title>
        <authorList>
            <person name="Tran T."/>
            <person name="Druce J."/>
        </authorList>
    </citation>
    <scope>NUCLEOTIDE SEQUENCE</scope>
    <source>
        <strain evidence="7">DSM 9887</strain>
    </source>
</reference>
<sequence>MPRVKRMYINGEWIEAKSNKTINIYNPAAREVVGEITFGGREETRRAIESANDAFKEWATATAKVRAKYLSKLGTLIAENRDELATIMASEMGKPIKEGVVEVLSAADNFNWYAEEAKRVYGETIPSTFANKRLHVVKAPVGVTAAITPWNFPISMVARKLAPALAAGCTVILKPSELSPLSAIRIFELIEEAGFPKGVANVVLGEPTEVGKEFMENKMVKKITFTGSTRVGKLLYQQAANQVKRVSLELGGHAPFIVFEDANIDLAVKGLVESKFLNAGQTCISTNRLYVHESIADEFTKKLVTRIERIVVGDGRNAETEIGPLVNEAGLNKVLNQIEDAKQKGASIIIGGHRLTGEDYDDGYFCAPTVLADVSSKMKIFTEETFGPVVPIVTFTDDEEVINMANNSDYGLAAYIFSQNVKRCLTFPEKLEYGIIGVNDSVPPQTQAPFGGIKNSGLGREGGKWGIEGFLETKLVSYGV</sequence>
<dbReference type="InterPro" id="IPR016162">
    <property type="entry name" value="Ald_DH_N"/>
</dbReference>
<feature type="active site" evidence="4">
    <location>
        <position position="283"/>
    </location>
</feature>
<dbReference type="Gene3D" id="3.40.309.10">
    <property type="entry name" value="Aldehyde Dehydrogenase, Chain A, domain 2"/>
    <property type="match status" value="1"/>
</dbReference>
<proteinExistence type="inferred from homology"/>
<dbReference type="STRING" id="54915.ADS79_17805"/>
<keyword evidence="2 3" id="KW-0560">Oxidoreductase</keyword>
<dbReference type="Pfam" id="PF00171">
    <property type="entry name" value="Aldedh"/>
    <property type="match status" value="1"/>
</dbReference>
<evidence type="ECO:0000313" key="6">
    <source>
        <dbReference type="EMBL" id="GED69800.1"/>
    </source>
</evidence>
<comment type="caution">
    <text evidence="7">The sequence shown here is derived from an EMBL/GenBank/DDBJ whole genome shotgun (WGS) entry which is preliminary data.</text>
</comment>
<dbReference type="GO" id="GO:0009450">
    <property type="term" value="P:gamma-aminobutyric acid catabolic process"/>
    <property type="evidence" value="ECO:0007669"/>
    <property type="project" value="TreeGrafter"/>
</dbReference>
<dbReference type="AlphaFoldDB" id="A0A0K9YPX4"/>
<dbReference type="InterPro" id="IPR016161">
    <property type="entry name" value="Ald_DH/histidinol_DH"/>
</dbReference>
<dbReference type="PIRSF" id="PIRSF036492">
    <property type="entry name" value="ALDH"/>
    <property type="match status" value="1"/>
</dbReference>
<accession>A0A0K9YPX4</accession>
<protein>
    <recommendedName>
        <fullName evidence="3">Aldehyde dehydrogenase</fullName>
    </recommendedName>
</protein>
<comment type="similarity">
    <text evidence="1 3">Belongs to the aldehyde dehydrogenase family.</text>
</comment>
<name>A0A0K9YPX4_9BACL</name>
<evidence type="ECO:0000313" key="7">
    <source>
        <dbReference type="EMBL" id="KNB70726.1"/>
    </source>
</evidence>